<dbReference type="KEGG" id="tsr:106544645"/>
<dbReference type="OrthoDB" id="2384350at2759"/>
<proteinExistence type="predicted"/>
<organism evidence="1 2">
    <name type="scientific">Thamnophis sirtalis</name>
    <dbReference type="NCBI Taxonomy" id="35019"/>
    <lineage>
        <taxon>Eukaryota</taxon>
        <taxon>Metazoa</taxon>
        <taxon>Chordata</taxon>
        <taxon>Craniata</taxon>
        <taxon>Vertebrata</taxon>
        <taxon>Euteleostomi</taxon>
        <taxon>Lepidosauria</taxon>
        <taxon>Squamata</taxon>
        <taxon>Bifurcata</taxon>
        <taxon>Unidentata</taxon>
        <taxon>Episquamata</taxon>
        <taxon>Toxicofera</taxon>
        <taxon>Serpentes</taxon>
        <taxon>Colubroidea</taxon>
        <taxon>Colubridae</taxon>
        <taxon>Natricinae</taxon>
        <taxon>Thamnophis</taxon>
    </lineage>
</organism>
<name>A0A6I9Y880_9SAUR</name>
<reference evidence="2" key="1">
    <citation type="submission" date="2025-08" db="UniProtKB">
        <authorList>
            <consortium name="RefSeq"/>
        </authorList>
    </citation>
    <scope>IDENTIFICATION</scope>
    <source>
        <tissue evidence="2">Skeletal muscle</tissue>
    </source>
</reference>
<accession>A0A6I9Y880</accession>
<dbReference type="GeneID" id="106544645"/>
<protein>
    <submittedName>
        <fullName evidence="2">Ankyrin repeat domain-containing protein 31 isoform X1</fullName>
    </submittedName>
</protein>
<dbReference type="Proteomes" id="UP000504617">
    <property type="component" value="Unplaced"/>
</dbReference>
<evidence type="ECO:0000313" key="1">
    <source>
        <dbReference type="Proteomes" id="UP000504617"/>
    </source>
</evidence>
<evidence type="ECO:0000313" key="2">
    <source>
        <dbReference type="RefSeq" id="XP_013916460.1"/>
    </source>
</evidence>
<keyword evidence="1" id="KW-1185">Reference proteome</keyword>
<gene>
    <name evidence="2" type="primary">LOC106544645</name>
</gene>
<dbReference type="AlphaFoldDB" id="A0A6I9Y880"/>
<sequence length="341" mass="37917">MMEVGEVSDTDSDETIVEGCVVESDLEEKELGAKRLSLVDKDMVLAREISVTSEEANTYGEKLSPNIPFNSLKFHVQKQLELFNLPYQEINENEESQSLLPIELNNAVNATNIGQLDCISAATVNGEYKCIGLESKMPGFLEMSHQNDDSLEESLPSNMNAVKSFSNDVPKYPETSMAFQSIGIISGKSDIADNDPFHEAIATNETINSMATKMFDVKQLIKPLDEFETNQMSDMLEYQNDNFSIDTSVNEESNTFPEELLTALNTLTESVVAVEDRIGSSTTEKQLTPEQADDDATEIIETDLKSQCHLQCHEKPKALMIAKMSCTSGKHVCKYIYTESE</sequence>
<dbReference type="RefSeq" id="XP_013916460.1">
    <property type="nucleotide sequence ID" value="XM_014060985.1"/>
</dbReference>